<evidence type="ECO:0000313" key="2">
    <source>
        <dbReference type="EMBL" id="MDC3980522.1"/>
    </source>
</evidence>
<proteinExistence type="predicted"/>
<gene>
    <name evidence="2" type="ORF">KEG57_08460</name>
</gene>
<organism evidence="2 3">
    <name type="scientific">Polyangium jinanense</name>
    <dbReference type="NCBI Taxonomy" id="2829994"/>
    <lineage>
        <taxon>Bacteria</taxon>
        <taxon>Pseudomonadati</taxon>
        <taxon>Myxococcota</taxon>
        <taxon>Polyangia</taxon>
        <taxon>Polyangiales</taxon>
        <taxon>Polyangiaceae</taxon>
        <taxon>Polyangium</taxon>
    </lineage>
</organism>
<feature type="compositionally biased region" description="Basic and acidic residues" evidence="1">
    <location>
        <begin position="176"/>
        <end position="186"/>
    </location>
</feature>
<reference evidence="2 3" key="1">
    <citation type="submission" date="2021-04" db="EMBL/GenBank/DDBJ databases">
        <title>Genome analysis of Polyangium sp.</title>
        <authorList>
            <person name="Li Y."/>
            <person name="Wang J."/>
        </authorList>
    </citation>
    <scope>NUCLEOTIDE SEQUENCE [LARGE SCALE GENOMIC DNA]</scope>
    <source>
        <strain evidence="2 3">SDU14</strain>
    </source>
</reference>
<dbReference type="RefSeq" id="WP_272417559.1">
    <property type="nucleotide sequence ID" value="NZ_JAGTJJ010000002.1"/>
</dbReference>
<comment type="caution">
    <text evidence="2">The sequence shown here is derived from an EMBL/GenBank/DDBJ whole genome shotgun (WGS) entry which is preliminary data.</text>
</comment>
<dbReference type="Proteomes" id="UP001151081">
    <property type="component" value="Unassembled WGS sequence"/>
</dbReference>
<sequence>MFARNVEVMSRIGVQVDADKRCTPRLAPATLKTPGIEQLSLFGQMEAQSDFDAGKMCRKPWAWLLRHVVAIDVTVCPGGFAKDMLGEERAFQWREKRRSLLRAEIDALCFRAYALQRGDVEYVLDALDKVRERDERELGTYRTRALVLDIYDRMQRAIDTGEPYQTLLDPPPADPRVAHPPRETKS</sequence>
<protein>
    <submittedName>
        <fullName evidence="2">Uncharacterized protein</fullName>
    </submittedName>
</protein>
<accession>A0A9X3WYP7</accession>
<keyword evidence="3" id="KW-1185">Reference proteome</keyword>
<feature type="region of interest" description="Disordered" evidence="1">
    <location>
        <begin position="162"/>
        <end position="186"/>
    </location>
</feature>
<evidence type="ECO:0000313" key="3">
    <source>
        <dbReference type="Proteomes" id="UP001151081"/>
    </source>
</evidence>
<dbReference type="AlphaFoldDB" id="A0A9X3WYP7"/>
<evidence type="ECO:0000256" key="1">
    <source>
        <dbReference type="SAM" id="MobiDB-lite"/>
    </source>
</evidence>
<name>A0A9X3WYP7_9BACT</name>
<dbReference type="EMBL" id="JAGTJJ010000002">
    <property type="protein sequence ID" value="MDC3980522.1"/>
    <property type="molecule type" value="Genomic_DNA"/>
</dbReference>